<evidence type="ECO:0008006" key="8">
    <source>
        <dbReference type="Google" id="ProtNLM"/>
    </source>
</evidence>
<dbReference type="EMBL" id="OU963920">
    <property type="protein sequence ID" value="CAH0404146.1"/>
    <property type="molecule type" value="Genomic_DNA"/>
</dbReference>
<evidence type="ECO:0000256" key="3">
    <source>
        <dbReference type="ARBA" id="ARBA00022478"/>
    </source>
</evidence>
<dbReference type="Proteomes" id="UP001153292">
    <property type="component" value="Chromosome 27"/>
</dbReference>
<keyword evidence="3" id="KW-0240">DNA-directed RNA polymerase</keyword>
<protein>
    <recommendedName>
        <fullName evidence="8">DNA-directed RNA polymerase I subunit RPA49</fullName>
    </recommendedName>
</protein>
<proteinExistence type="inferred from homology"/>
<gene>
    <name evidence="6" type="ORF">CHILSU_LOCUS7459</name>
</gene>
<reference evidence="6" key="1">
    <citation type="submission" date="2021-12" db="EMBL/GenBank/DDBJ databases">
        <authorList>
            <person name="King R."/>
        </authorList>
    </citation>
    <scope>NUCLEOTIDE SEQUENCE</scope>
</reference>
<organism evidence="6 7">
    <name type="scientific">Chilo suppressalis</name>
    <name type="common">Asiatic rice borer moth</name>
    <dbReference type="NCBI Taxonomy" id="168631"/>
    <lineage>
        <taxon>Eukaryota</taxon>
        <taxon>Metazoa</taxon>
        <taxon>Ecdysozoa</taxon>
        <taxon>Arthropoda</taxon>
        <taxon>Hexapoda</taxon>
        <taxon>Insecta</taxon>
        <taxon>Pterygota</taxon>
        <taxon>Neoptera</taxon>
        <taxon>Endopterygota</taxon>
        <taxon>Lepidoptera</taxon>
        <taxon>Glossata</taxon>
        <taxon>Ditrysia</taxon>
        <taxon>Pyraloidea</taxon>
        <taxon>Crambidae</taxon>
        <taxon>Crambinae</taxon>
        <taxon>Chilo</taxon>
    </lineage>
</organism>
<keyword evidence="5" id="KW-0539">Nucleus</keyword>
<dbReference type="InterPro" id="IPR009668">
    <property type="entry name" value="RNA_pol-assoc_fac_A49-like"/>
</dbReference>
<evidence type="ECO:0000256" key="1">
    <source>
        <dbReference type="ARBA" id="ARBA00004604"/>
    </source>
</evidence>
<keyword evidence="7" id="KW-1185">Reference proteome</keyword>
<evidence type="ECO:0000313" key="7">
    <source>
        <dbReference type="Proteomes" id="UP001153292"/>
    </source>
</evidence>
<name>A0ABN8BA06_CHISP</name>
<evidence type="ECO:0000256" key="4">
    <source>
        <dbReference type="ARBA" id="ARBA00023163"/>
    </source>
</evidence>
<accession>A0ABN8BA06</accession>
<sequence>MPKLHIDEVYTKASTYPLLANFQNGYLNDEFKPNYCMLLQDKRNGEKTVATVIENLLYSGQEAKEDLGKTLVLARNKLTGKVRIVEHGNVELKPILNINNIKSNTELDTSYLELSRKFGSKKQKKNVEQREKLKVNVTTVKEQMHNVTVNITEDQLDLSSYTKTDTDDFYIPPINRDADRAEDVYDLYKILSKEQYEIIHSEMKEKDYNNELLPWIKDFAMKKLSDELSVLLLYASCSLKLYATLGRDILKKNFVICTSSSTLNDIILKNFTTYVGGRRNRPIQYKDKALCHALVFLLLVNNLKCDVEEISKNVKFSVRTLIVKFKLIGATIVTSGSKKIAHLKLPLASVNIGRRRQSAKF</sequence>
<evidence type="ECO:0000256" key="5">
    <source>
        <dbReference type="ARBA" id="ARBA00023242"/>
    </source>
</evidence>
<evidence type="ECO:0000256" key="2">
    <source>
        <dbReference type="ARBA" id="ARBA00009430"/>
    </source>
</evidence>
<keyword evidence="4" id="KW-0804">Transcription</keyword>
<dbReference type="PANTHER" id="PTHR14440">
    <property type="entry name" value="DNA-DIRECTED RNA POLYMERASE I SUBUNIT RPA49"/>
    <property type="match status" value="1"/>
</dbReference>
<comment type="subcellular location">
    <subcellularLocation>
        <location evidence="1">Nucleus</location>
        <location evidence="1">Nucleolus</location>
    </subcellularLocation>
</comment>
<comment type="similarity">
    <text evidence="2">Belongs to the eukaryotic RPA49/POLR1E RNA polymerase subunit family.</text>
</comment>
<dbReference type="Pfam" id="PF06870">
    <property type="entry name" value="RNA_pol_I_A49"/>
    <property type="match status" value="1"/>
</dbReference>
<evidence type="ECO:0000313" key="6">
    <source>
        <dbReference type="EMBL" id="CAH0404146.1"/>
    </source>
</evidence>